<protein>
    <submittedName>
        <fullName evidence="5">Nucleoside-diphosphate sugar epimerase/dehydratase</fullName>
    </submittedName>
</protein>
<evidence type="ECO:0000256" key="2">
    <source>
        <dbReference type="SAM" id="MobiDB-lite"/>
    </source>
</evidence>
<feature type="domain" description="Polysaccharide biosynthesis protein CapD-like" evidence="4">
    <location>
        <begin position="383"/>
        <end position="701"/>
    </location>
</feature>
<evidence type="ECO:0000256" key="3">
    <source>
        <dbReference type="SAM" id="Phobius"/>
    </source>
</evidence>
<feature type="transmembrane region" description="Helical" evidence="3">
    <location>
        <begin position="173"/>
        <end position="194"/>
    </location>
</feature>
<evidence type="ECO:0000313" key="6">
    <source>
        <dbReference type="Proteomes" id="UP001600941"/>
    </source>
</evidence>
<dbReference type="SUPFAM" id="SSF51735">
    <property type="entry name" value="NAD(P)-binding Rossmann-fold domains"/>
    <property type="match status" value="1"/>
</dbReference>
<accession>A0ABQ0BML5</accession>
<feature type="region of interest" description="Disordered" evidence="2">
    <location>
        <begin position="37"/>
        <end position="74"/>
    </location>
</feature>
<comment type="caution">
    <text evidence="5">The sequence shown here is derived from an EMBL/GenBank/DDBJ whole genome shotgun (WGS) entry which is preliminary data.</text>
</comment>
<dbReference type="PANTHER" id="PTHR43318">
    <property type="entry name" value="UDP-N-ACETYLGLUCOSAMINE 4,6-DEHYDRATASE"/>
    <property type="match status" value="1"/>
</dbReference>
<dbReference type="InterPro" id="IPR051203">
    <property type="entry name" value="Polysaccharide_Synthase-Rel"/>
</dbReference>
<keyword evidence="3" id="KW-0812">Transmembrane</keyword>
<dbReference type="Pfam" id="PF13727">
    <property type="entry name" value="CoA_binding_3"/>
    <property type="match status" value="1"/>
</dbReference>
<dbReference type="EMBL" id="BAABZQ010000001">
    <property type="protein sequence ID" value="GAA6497774.1"/>
    <property type="molecule type" value="Genomic_DNA"/>
</dbReference>
<comment type="similarity">
    <text evidence="1">Belongs to the polysaccharide synthase family.</text>
</comment>
<feature type="transmembrane region" description="Helical" evidence="3">
    <location>
        <begin position="100"/>
        <end position="123"/>
    </location>
</feature>
<name>A0ABQ0BML5_9FIRM</name>
<dbReference type="InterPro" id="IPR003869">
    <property type="entry name" value="Polysac_CapD-like"/>
</dbReference>
<feature type="transmembrane region" description="Helical" evidence="3">
    <location>
        <begin position="6"/>
        <end position="24"/>
    </location>
</feature>
<dbReference type="PANTHER" id="PTHR43318:SF1">
    <property type="entry name" value="POLYSACCHARIDE BIOSYNTHESIS PROTEIN EPSC-RELATED"/>
    <property type="match status" value="1"/>
</dbReference>
<dbReference type="InterPro" id="IPR036291">
    <property type="entry name" value="NAD(P)-bd_dom_sf"/>
</dbReference>
<keyword evidence="3" id="KW-0472">Membrane</keyword>
<reference evidence="5 6" key="1">
    <citation type="submission" date="2024-04" db="EMBL/GenBank/DDBJ databases">
        <title>Defined microbial consortia suppress multidrug-resistant proinflammatory Enterobacteriaceae via ecological control.</title>
        <authorList>
            <person name="Furuichi M."/>
            <person name="Kawaguchi T."/>
            <person name="Pust M."/>
            <person name="Yasuma K."/>
            <person name="Plichta D."/>
            <person name="Hasegawa N."/>
            <person name="Ohya T."/>
            <person name="Bhattarai S."/>
            <person name="Sasajima S."/>
            <person name="Aoto Y."/>
            <person name="Tuganbaev T."/>
            <person name="Yaginuma M."/>
            <person name="Ueda M."/>
            <person name="Okahashi N."/>
            <person name="Amafuji K."/>
            <person name="Kiridooshi Y."/>
            <person name="Sugita K."/>
            <person name="Strazar M."/>
            <person name="Skelly A."/>
            <person name="Suda W."/>
            <person name="Hattori M."/>
            <person name="Nakamoto N."/>
            <person name="Caballero S."/>
            <person name="Norman J."/>
            <person name="Olle B."/>
            <person name="Tanoue T."/>
            <person name="Arita M."/>
            <person name="Bucci V."/>
            <person name="Atarashi K."/>
            <person name="Xavier R."/>
            <person name="Honda K."/>
        </authorList>
    </citation>
    <scope>NUCLEOTIDE SEQUENCE [LARGE SCALE GENOMIC DNA]</scope>
    <source>
        <strain evidence="6">k34-0107-D12</strain>
    </source>
</reference>
<feature type="transmembrane region" description="Helical" evidence="3">
    <location>
        <begin position="143"/>
        <end position="161"/>
    </location>
</feature>
<dbReference type="Pfam" id="PF02719">
    <property type="entry name" value="Polysacc_synt_2"/>
    <property type="match status" value="1"/>
</dbReference>
<evidence type="ECO:0000313" key="5">
    <source>
        <dbReference type="EMBL" id="GAA6497774.1"/>
    </source>
</evidence>
<feature type="compositionally biased region" description="Basic and acidic residues" evidence="2">
    <location>
        <begin position="63"/>
        <end position="74"/>
    </location>
</feature>
<organism evidence="5 6">
    <name type="scientific">Blautia parvula</name>
    <dbReference type="NCBI Taxonomy" id="2877527"/>
    <lineage>
        <taxon>Bacteria</taxon>
        <taxon>Bacillati</taxon>
        <taxon>Bacillota</taxon>
        <taxon>Clostridia</taxon>
        <taxon>Lachnospirales</taxon>
        <taxon>Lachnospiraceae</taxon>
        <taxon>Blautia</taxon>
    </lineage>
</organism>
<gene>
    <name evidence="5" type="ORF">K340107D12_05900</name>
</gene>
<sequence length="751" mass="84328">MWQIIIVLLLLLVLFLFVMVFALAKINSGDRKREDKEQEAFIRGGKDAGEDESRGNRSGMTGDEERKWKAAEANDERDKIQEELMRKAGKKRKFMEHWQAIALWLMLYDVVAVNAAFMLALWVRFDCRYSMIPDVYLGAFLKFAPWYTVVCIGVYWALRLYKSVWRFASFSELFRIGAANVITGLVQIVGITLFFKRMPISYYLFGIMLQFVFTVAVRFSYRFILLERSRNKQSEEEAVLHRVMLIGAGAAGQIIIRDLNRASEVKAKVCCIIDDNPNKMGRYIEGIPIVGGRDDILLSAEKYKIDQILLAIPSASAEEKRDILNICKETGCEMKILPGIYQLVNGEVSISKMKSVAVEDLLGRDPIKVNMEEIFNALRNKTILVTGGGGSIGSELCRQIAAHGPKRLIIFDIYENNAYDIEQELRRKYPKLDLVVLIGSVRDSRRINSVFAEYRPDVVYHAAAHKHVPLMETSPCEAIKNNVLGTYKTASAALQSGCEKFVLISTDKAVNPTNIMGASKRLCEMVIQTMDRLSKQGKPIVLPDLNGHDEGADYDMVAATREQFGEHEDGQRKPTDFVAVRFGNVLGSNGSVIPLFKKQIEAGGPVTVTHPDIIRYFMTIPEAVSLVLQAGTYAKGGEIFVLDMGAPVKIDTLARNLIKLSGYKPDVDISVVYTGLRPGEKLYEEKLMAEEGMKTTPNKLIHIGSPIPFDLEKFLGDLEDLAKASYSNREDICGLVERVVPTYKQNYVISE</sequence>
<keyword evidence="6" id="KW-1185">Reference proteome</keyword>
<dbReference type="CDD" id="cd05237">
    <property type="entry name" value="UDP_invert_4-6DH_SDR_e"/>
    <property type="match status" value="1"/>
</dbReference>
<feature type="transmembrane region" description="Helical" evidence="3">
    <location>
        <begin position="200"/>
        <end position="219"/>
    </location>
</feature>
<evidence type="ECO:0000259" key="4">
    <source>
        <dbReference type="Pfam" id="PF02719"/>
    </source>
</evidence>
<feature type="compositionally biased region" description="Basic and acidic residues" evidence="2">
    <location>
        <begin position="37"/>
        <end position="55"/>
    </location>
</feature>
<dbReference type="SUPFAM" id="SSF53335">
    <property type="entry name" value="S-adenosyl-L-methionine-dependent methyltransferases"/>
    <property type="match status" value="1"/>
</dbReference>
<keyword evidence="3" id="KW-1133">Transmembrane helix</keyword>
<dbReference type="Proteomes" id="UP001600941">
    <property type="component" value="Unassembled WGS sequence"/>
</dbReference>
<dbReference type="Gene3D" id="3.40.50.720">
    <property type="entry name" value="NAD(P)-binding Rossmann-like Domain"/>
    <property type="match status" value="2"/>
</dbReference>
<evidence type="ECO:0000256" key="1">
    <source>
        <dbReference type="ARBA" id="ARBA00007430"/>
    </source>
</evidence>
<proteinExistence type="inferred from homology"/>
<dbReference type="InterPro" id="IPR029063">
    <property type="entry name" value="SAM-dependent_MTases_sf"/>
</dbReference>